<dbReference type="GO" id="GO:0030496">
    <property type="term" value="C:midbody"/>
    <property type="evidence" value="ECO:0007669"/>
    <property type="project" value="TreeGrafter"/>
</dbReference>
<keyword evidence="7 19" id="KW-0812">Transmembrane</keyword>
<protein>
    <recommendedName>
        <fullName evidence="18">Protein JTB</fullName>
    </recommendedName>
</protein>
<evidence type="ECO:0000313" key="21">
    <source>
        <dbReference type="Proteomes" id="UP000694545"/>
    </source>
</evidence>
<evidence type="ECO:0000256" key="1">
    <source>
        <dbReference type="ARBA" id="ARBA00004173"/>
    </source>
</evidence>
<evidence type="ECO:0000256" key="11">
    <source>
        <dbReference type="ARBA" id="ARBA00023128"/>
    </source>
</evidence>
<evidence type="ECO:0000313" key="20">
    <source>
        <dbReference type="Ensembl" id="ENSVKKP00000015154.1"/>
    </source>
</evidence>
<gene>
    <name evidence="20" type="primary">JTB</name>
</gene>
<sequence>MDLPSMPCQSAVSEAEALLSATMALRWRLLLSALWGFIVAPHGLAEVALENDGKSPVSLPGATPCWQTGDFVVAVQCAPCTSFQMKTMPECGATGFIEQIDCSASKKGEFKSCRSTAMEAHLFWKFEGAMLGVAAVFALLVVCRQRMLDRKALEKVRKQIESI</sequence>
<reference evidence="20" key="2">
    <citation type="submission" date="2025-09" db="UniProtKB">
        <authorList>
            <consortium name="Ensembl"/>
        </authorList>
    </citation>
    <scope>IDENTIFICATION</scope>
</reference>
<evidence type="ECO:0000256" key="13">
    <source>
        <dbReference type="ARBA" id="ARBA00023212"/>
    </source>
</evidence>
<evidence type="ECO:0000256" key="17">
    <source>
        <dbReference type="ARBA" id="ARBA00063184"/>
    </source>
</evidence>
<evidence type="ECO:0000256" key="15">
    <source>
        <dbReference type="ARBA" id="ARBA00058368"/>
    </source>
</evidence>
<dbReference type="Gene3D" id="3.30.720.220">
    <property type="match status" value="1"/>
</dbReference>
<dbReference type="GO" id="GO:0005739">
    <property type="term" value="C:mitochondrion"/>
    <property type="evidence" value="ECO:0007669"/>
    <property type="project" value="UniProtKB-SubCell"/>
</dbReference>
<dbReference type="OrthoDB" id="5971907at2759"/>
<evidence type="ECO:0000256" key="4">
    <source>
        <dbReference type="ARBA" id="ARBA00004479"/>
    </source>
</evidence>
<dbReference type="AlphaFoldDB" id="A0A8D2L0Q4"/>
<comment type="function">
    <text evidence="15">Required for normal cytokinesis during mitosis. Plays a role in the regulation of cell proliferation. May be a component of the chromosomal passenger complex (CPC), a complex that acts as a key regulator of mitosis. The CPC complex has essential functions at the centromere in ensuring correct chromosome alignment and segregation and is required for chromatin-induced microtubule stabilization and spindle assembly. Increases AURKB activity. Inhibits apoptosis induced by TGFB1. Overexpression induces swelling of mitochondria and reduces mitochondrial membrane potential.</text>
</comment>
<evidence type="ECO:0000256" key="19">
    <source>
        <dbReference type="SAM" id="Phobius"/>
    </source>
</evidence>
<evidence type="ECO:0000256" key="12">
    <source>
        <dbReference type="ARBA" id="ARBA00023136"/>
    </source>
</evidence>
<comment type="similarity">
    <text evidence="16">Belongs to the JTB family.</text>
</comment>
<comment type="subunit">
    <text evidence="17">Interacts with AURKA, AURKB, BIRC5 and INCENP. May be a component of the CPC at least composed of BIRC5/survivin, CDCA8/borealin, INCENP and AURKB/Aurora-B.</text>
</comment>
<dbReference type="RefSeq" id="XP_044304384.1">
    <property type="nucleotide sequence ID" value="XM_044448449.1"/>
</dbReference>
<keyword evidence="6" id="KW-0132">Cell division</keyword>
<name>A0A8D2L0Q4_VARKO</name>
<evidence type="ECO:0000256" key="18">
    <source>
        <dbReference type="ARBA" id="ARBA00068227"/>
    </source>
</evidence>
<evidence type="ECO:0000256" key="8">
    <source>
        <dbReference type="ARBA" id="ARBA00022729"/>
    </source>
</evidence>
<reference evidence="20" key="1">
    <citation type="submission" date="2025-08" db="UniProtKB">
        <authorList>
            <consortium name="Ensembl"/>
        </authorList>
    </citation>
    <scope>IDENTIFICATION</scope>
</reference>
<evidence type="ECO:0000256" key="7">
    <source>
        <dbReference type="ARBA" id="ARBA00022692"/>
    </source>
</evidence>
<dbReference type="FunFam" id="3.30.720.220:FF:000001">
    <property type="entry name" value="Jumping translocation breakpoint"/>
    <property type="match status" value="1"/>
</dbReference>
<comment type="subcellular location">
    <subcellularLocation>
        <location evidence="3">Cytoplasm</location>
        <location evidence="3">Cytoskeleton</location>
        <location evidence="3">Microtubule organizing center</location>
        <location evidence="3">Centrosome</location>
    </subcellularLocation>
    <subcellularLocation>
        <location evidence="2">Cytoplasm</location>
        <location evidence="2">Cytoskeleton</location>
        <location evidence="2">Spindle</location>
    </subcellularLocation>
    <subcellularLocation>
        <location evidence="4">Membrane</location>
        <topology evidence="4">Single-pass type I membrane protein</topology>
    </subcellularLocation>
    <subcellularLocation>
        <location evidence="1">Mitochondrion</location>
    </subcellularLocation>
</comment>
<evidence type="ECO:0000256" key="10">
    <source>
        <dbReference type="ARBA" id="ARBA00022989"/>
    </source>
</evidence>
<evidence type="ECO:0000256" key="14">
    <source>
        <dbReference type="ARBA" id="ARBA00023306"/>
    </source>
</evidence>
<keyword evidence="13" id="KW-0206">Cytoskeleton</keyword>
<dbReference type="Proteomes" id="UP000694545">
    <property type="component" value="Unplaced"/>
</dbReference>
<dbReference type="GO" id="GO:0005813">
    <property type="term" value="C:centrosome"/>
    <property type="evidence" value="ECO:0007669"/>
    <property type="project" value="UniProtKB-SubCell"/>
</dbReference>
<evidence type="ECO:0000256" key="16">
    <source>
        <dbReference type="ARBA" id="ARBA00060886"/>
    </source>
</evidence>
<evidence type="ECO:0000256" key="5">
    <source>
        <dbReference type="ARBA" id="ARBA00022490"/>
    </source>
</evidence>
<keyword evidence="21" id="KW-1185">Reference proteome</keyword>
<dbReference type="Pfam" id="PF05439">
    <property type="entry name" value="JTB"/>
    <property type="match status" value="1"/>
</dbReference>
<dbReference type="GO" id="GO:0000281">
    <property type="term" value="P:mitotic cytokinesis"/>
    <property type="evidence" value="ECO:0007669"/>
    <property type="project" value="TreeGrafter"/>
</dbReference>
<feature type="transmembrane region" description="Helical" evidence="19">
    <location>
        <begin position="122"/>
        <end position="143"/>
    </location>
</feature>
<evidence type="ECO:0000256" key="3">
    <source>
        <dbReference type="ARBA" id="ARBA00004300"/>
    </source>
</evidence>
<dbReference type="GO" id="GO:0005819">
    <property type="term" value="C:spindle"/>
    <property type="evidence" value="ECO:0007669"/>
    <property type="project" value="UniProtKB-SubCell"/>
</dbReference>
<keyword evidence="14" id="KW-0131">Cell cycle</keyword>
<dbReference type="PANTHER" id="PTHR13041">
    <property type="entry name" value="JTB PROTEIN-RELATED"/>
    <property type="match status" value="1"/>
</dbReference>
<evidence type="ECO:0000256" key="2">
    <source>
        <dbReference type="ARBA" id="ARBA00004186"/>
    </source>
</evidence>
<accession>A0A8D2L0Q4</accession>
<dbReference type="InterPro" id="IPR008657">
    <property type="entry name" value="JTB"/>
</dbReference>
<dbReference type="PANTHER" id="PTHR13041:SF3">
    <property type="entry name" value="PROTEIN JTB"/>
    <property type="match status" value="1"/>
</dbReference>
<dbReference type="Ensembl" id="ENSVKKT00000015516.1">
    <property type="protein sequence ID" value="ENSVKKP00000015154.1"/>
    <property type="gene ID" value="ENSVKKG00000010386.1"/>
</dbReference>
<evidence type="ECO:0000256" key="9">
    <source>
        <dbReference type="ARBA" id="ARBA00022776"/>
    </source>
</evidence>
<keyword evidence="10 19" id="KW-1133">Transmembrane helix</keyword>
<dbReference type="KEGG" id="vko:123032522"/>
<keyword evidence="5" id="KW-0963">Cytoplasm</keyword>
<evidence type="ECO:0000256" key="6">
    <source>
        <dbReference type="ARBA" id="ARBA00022618"/>
    </source>
</evidence>
<dbReference type="GO" id="GO:0016020">
    <property type="term" value="C:membrane"/>
    <property type="evidence" value="ECO:0007669"/>
    <property type="project" value="UniProtKB-SubCell"/>
</dbReference>
<organism evidence="20 21">
    <name type="scientific">Varanus komodoensis</name>
    <name type="common">Komodo dragon</name>
    <dbReference type="NCBI Taxonomy" id="61221"/>
    <lineage>
        <taxon>Eukaryota</taxon>
        <taxon>Metazoa</taxon>
        <taxon>Chordata</taxon>
        <taxon>Craniata</taxon>
        <taxon>Vertebrata</taxon>
        <taxon>Euteleostomi</taxon>
        <taxon>Lepidosauria</taxon>
        <taxon>Squamata</taxon>
        <taxon>Bifurcata</taxon>
        <taxon>Unidentata</taxon>
        <taxon>Episquamata</taxon>
        <taxon>Toxicofera</taxon>
        <taxon>Anguimorpha</taxon>
        <taxon>Paleoanguimorpha</taxon>
        <taxon>Varanoidea</taxon>
        <taxon>Varanidae</taxon>
        <taxon>Varanus</taxon>
    </lineage>
</organism>
<proteinExistence type="inferred from homology"/>
<keyword evidence="12 19" id="KW-0472">Membrane</keyword>
<dbReference type="GeneID" id="123032522"/>
<dbReference type="CTD" id="10899"/>
<keyword evidence="11" id="KW-0496">Mitochondrion</keyword>
<dbReference type="OMA" id="MCTRAME"/>
<keyword evidence="8" id="KW-0732">Signal</keyword>
<keyword evidence="9" id="KW-0498">Mitosis</keyword>